<reference evidence="2" key="1">
    <citation type="submission" date="2020-11" db="EMBL/GenBank/DDBJ databases">
        <authorList>
            <consortium name="DOE Joint Genome Institute"/>
            <person name="Ahrendt S."/>
            <person name="Riley R."/>
            <person name="Andreopoulos W."/>
            <person name="Labutti K."/>
            <person name="Pangilinan J."/>
            <person name="Ruiz-Duenas F.J."/>
            <person name="Barrasa J.M."/>
            <person name="Sanchez-Garcia M."/>
            <person name="Camarero S."/>
            <person name="Miyauchi S."/>
            <person name="Serrano A."/>
            <person name="Linde D."/>
            <person name="Babiker R."/>
            <person name="Drula E."/>
            <person name="Ayuso-Fernandez I."/>
            <person name="Pacheco R."/>
            <person name="Padilla G."/>
            <person name="Ferreira P."/>
            <person name="Barriuso J."/>
            <person name="Kellner H."/>
            <person name="Castanera R."/>
            <person name="Alfaro M."/>
            <person name="Ramirez L."/>
            <person name="Pisabarro A.G."/>
            <person name="Kuo A."/>
            <person name="Tritt A."/>
            <person name="Lipzen A."/>
            <person name="He G."/>
            <person name="Yan M."/>
            <person name="Ng V."/>
            <person name="Cullen D."/>
            <person name="Martin F."/>
            <person name="Rosso M.-N."/>
            <person name="Henrissat B."/>
            <person name="Hibbett D."/>
            <person name="Martinez A.T."/>
            <person name="Grigoriev I.V."/>
        </authorList>
    </citation>
    <scope>NUCLEOTIDE SEQUENCE</scope>
    <source>
        <strain evidence="2">AH 40177</strain>
    </source>
</reference>
<feature type="transmembrane region" description="Helical" evidence="1">
    <location>
        <begin position="85"/>
        <end position="105"/>
    </location>
</feature>
<sequence>MHSTRYGRQSAELTKRHVVLTGLKLNSGPFNDSKTFIMTLMLVIEAEVQHALSRKFITQKMARLLVLLPVTRCSHGMFKQWKMKIGNVVLIPSPLSFLLLPSLGLKVQSNSVYLPKIQ</sequence>
<keyword evidence="1" id="KW-0812">Transmembrane</keyword>
<keyword evidence="1" id="KW-1133">Transmembrane helix</keyword>
<dbReference type="Proteomes" id="UP000772434">
    <property type="component" value="Unassembled WGS sequence"/>
</dbReference>
<gene>
    <name evidence="2" type="ORF">BDP27DRAFT_1375760</name>
</gene>
<name>A0A9P5P4D4_9AGAR</name>
<proteinExistence type="predicted"/>
<keyword evidence="1" id="KW-0472">Membrane</keyword>
<keyword evidence="3" id="KW-1185">Reference proteome</keyword>
<protein>
    <submittedName>
        <fullName evidence="2">Uncharacterized protein</fullName>
    </submittedName>
</protein>
<evidence type="ECO:0000313" key="3">
    <source>
        <dbReference type="Proteomes" id="UP000772434"/>
    </source>
</evidence>
<evidence type="ECO:0000313" key="2">
    <source>
        <dbReference type="EMBL" id="KAF9028413.1"/>
    </source>
</evidence>
<evidence type="ECO:0000256" key="1">
    <source>
        <dbReference type="SAM" id="Phobius"/>
    </source>
</evidence>
<comment type="caution">
    <text evidence="2">The sequence shown here is derived from an EMBL/GenBank/DDBJ whole genome shotgun (WGS) entry which is preliminary data.</text>
</comment>
<organism evidence="2 3">
    <name type="scientific">Rhodocollybia butyracea</name>
    <dbReference type="NCBI Taxonomy" id="206335"/>
    <lineage>
        <taxon>Eukaryota</taxon>
        <taxon>Fungi</taxon>
        <taxon>Dikarya</taxon>
        <taxon>Basidiomycota</taxon>
        <taxon>Agaricomycotina</taxon>
        <taxon>Agaricomycetes</taxon>
        <taxon>Agaricomycetidae</taxon>
        <taxon>Agaricales</taxon>
        <taxon>Marasmiineae</taxon>
        <taxon>Omphalotaceae</taxon>
        <taxon>Rhodocollybia</taxon>
    </lineage>
</organism>
<accession>A0A9P5P4D4</accession>
<dbReference type="AlphaFoldDB" id="A0A9P5P4D4"/>
<dbReference type="EMBL" id="JADNRY010000736">
    <property type="protein sequence ID" value="KAF9028413.1"/>
    <property type="molecule type" value="Genomic_DNA"/>
</dbReference>